<evidence type="ECO:0000259" key="4">
    <source>
        <dbReference type="Pfam" id="PF21000"/>
    </source>
</evidence>
<protein>
    <recommendedName>
        <fullName evidence="2">RecQ-mediated genome instability protein 1</fullName>
    </recommendedName>
</protein>
<comment type="similarity">
    <text evidence="1">Belongs to the RMI1 family.</text>
</comment>
<dbReference type="AlphaFoldDB" id="A0AA40E367"/>
<accession>A0AA40E367</accession>
<dbReference type="GO" id="GO:0000724">
    <property type="term" value="P:double-strand break repair via homologous recombination"/>
    <property type="evidence" value="ECO:0007669"/>
    <property type="project" value="TreeGrafter"/>
</dbReference>
<feature type="domain" description="RMI1 N-terminal" evidence="4">
    <location>
        <begin position="12"/>
        <end position="56"/>
    </location>
</feature>
<sequence length="256" mass="27291">MAAVATQLQTALRSQLFPLPSHAWLLSIVTNRDPPPPLASLMATARARILASDLTTPGLLDAAYTAAHTLPAHVINNIAMVEHRLAHDVVVQVADIENLSRSRWEQVEELETIERKEQRRGREIIRLPPAGAEGGDGDGVDAGSVAITQNLSSAPGSGGGGGSGGVKATHKLILQDCKGQNVFAVELKRVEGIAAGKTSMGEKILLREGTVIARGAVLLDPENCHLMGGKIDAWHNEWDDTRLARLKEAAASEVRH</sequence>
<dbReference type="Proteomes" id="UP001172102">
    <property type="component" value="Unassembled WGS sequence"/>
</dbReference>
<dbReference type="GO" id="GO:0016604">
    <property type="term" value="C:nuclear body"/>
    <property type="evidence" value="ECO:0007669"/>
    <property type="project" value="TreeGrafter"/>
</dbReference>
<evidence type="ECO:0000313" key="6">
    <source>
        <dbReference type="Proteomes" id="UP001172102"/>
    </source>
</evidence>
<dbReference type="PANTHER" id="PTHR14790:SF15">
    <property type="entry name" value="RECQ-MEDIATED GENOME INSTABILITY PROTEIN 1"/>
    <property type="match status" value="1"/>
</dbReference>
<dbReference type="PANTHER" id="PTHR14790">
    <property type="entry name" value="RECQ-MEDIATED GENOME INSTABILITY PROTEIN 1 RMI1"/>
    <property type="match status" value="1"/>
</dbReference>
<evidence type="ECO:0000313" key="5">
    <source>
        <dbReference type="EMBL" id="KAK0725375.1"/>
    </source>
</evidence>
<dbReference type="GO" id="GO:0031422">
    <property type="term" value="C:RecQ family helicase-topoisomerase III complex"/>
    <property type="evidence" value="ECO:0007669"/>
    <property type="project" value="TreeGrafter"/>
</dbReference>
<dbReference type="EMBL" id="JAUKUA010000002">
    <property type="protein sequence ID" value="KAK0725375.1"/>
    <property type="molecule type" value="Genomic_DNA"/>
</dbReference>
<dbReference type="Pfam" id="PF08585">
    <property type="entry name" value="RMI1_N_C"/>
    <property type="match status" value="1"/>
</dbReference>
<evidence type="ECO:0000259" key="3">
    <source>
        <dbReference type="Pfam" id="PF08585"/>
    </source>
</evidence>
<organism evidence="5 6">
    <name type="scientific">Lasiosphaeris hirsuta</name>
    <dbReference type="NCBI Taxonomy" id="260670"/>
    <lineage>
        <taxon>Eukaryota</taxon>
        <taxon>Fungi</taxon>
        <taxon>Dikarya</taxon>
        <taxon>Ascomycota</taxon>
        <taxon>Pezizomycotina</taxon>
        <taxon>Sordariomycetes</taxon>
        <taxon>Sordariomycetidae</taxon>
        <taxon>Sordariales</taxon>
        <taxon>Lasiosphaeriaceae</taxon>
        <taxon>Lasiosphaeris</taxon>
    </lineage>
</organism>
<evidence type="ECO:0000256" key="2">
    <source>
        <dbReference type="ARBA" id="ARBA00018987"/>
    </source>
</evidence>
<evidence type="ECO:0000256" key="1">
    <source>
        <dbReference type="ARBA" id="ARBA00006395"/>
    </source>
</evidence>
<comment type="caution">
    <text evidence="5">The sequence shown here is derived from an EMBL/GenBank/DDBJ whole genome shotgun (WGS) entry which is preliminary data.</text>
</comment>
<proteinExistence type="inferred from homology"/>
<reference evidence="5" key="1">
    <citation type="submission" date="2023-06" db="EMBL/GenBank/DDBJ databases">
        <title>Genome-scale phylogeny and comparative genomics of the fungal order Sordariales.</title>
        <authorList>
            <consortium name="Lawrence Berkeley National Laboratory"/>
            <person name="Hensen N."/>
            <person name="Bonometti L."/>
            <person name="Westerberg I."/>
            <person name="Brannstrom I.O."/>
            <person name="Guillou S."/>
            <person name="Cros-Aarteil S."/>
            <person name="Calhoun S."/>
            <person name="Haridas S."/>
            <person name="Kuo A."/>
            <person name="Mondo S."/>
            <person name="Pangilinan J."/>
            <person name="Riley R."/>
            <person name="Labutti K."/>
            <person name="Andreopoulos B."/>
            <person name="Lipzen A."/>
            <person name="Chen C."/>
            <person name="Yanf M."/>
            <person name="Daum C."/>
            <person name="Ng V."/>
            <person name="Clum A."/>
            <person name="Steindorff A."/>
            <person name="Ohm R."/>
            <person name="Martin F."/>
            <person name="Silar P."/>
            <person name="Natvig D."/>
            <person name="Lalanne C."/>
            <person name="Gautier V."/>
            <person name="Ament-Velasquez S.L."/>
            <person name="Kruys A."/>
            <person name="Hutchinson M.I."/>
            <person name="Powell A.J."/>
            <person name="Barry K."/>
            <person name="Miller A.N."/>
            <person name="Grigoriev I.V."/>
            <person name="Debuchy R."/>
            <person name="Gladieux P."/>
            <person name="Thoren M.H."/>
            <person name="Johannesson H."/>
        </authorList>
    </citation>
    <scope>NUCLEOTIDE SEQUENCE</scope>
    <source>
        <strain evidence="5">SMH4607-1</strain>
    </source>
</reference>
<gene>
    <name evidence="5" type="ORF">B0H67DRAFT_570374</name>
</gene>
<feature type="domain" description="RecQ mediated genome instability protein 1 OB-fold" evidence="3">
    <location>
        <begin position="81"/>
        <end position="241"/>
    </location>
</feature>
<dbReference type="Gene3D" id="2.40.50.770">
    <property type="entry name" value="RecQ-mediated genome instability protein Rmi1, C-terminal domain"/>
    <property type="match status" value="1"/>
</dbReference>
<dbReference type="InterPro" id="IPR013894">
    <property type="entry name" value="RMI1_OB"/>
</dbReference>
<name>A0AA40E367_9PEZI</name>
<dbReference type="Pfam" id="PF21000">
    <property type="entry name" value="RMI1_N_N"/>
    <property type="match status" value="1"/>
</dbReference>
<dbReference type="GO" id="GO:0000712">
    <property type="term" value="P:resolution of meiotic recombination intermediates"/>
    <property type="evidence" value="ECO:0007669"/>
    <property type="project" value="TreeGrafter"/>
</dbReference>
<dbReference type="InterPro" id="IPR049363">
    <property type="entry name" value="RMI1_N"/>
</dbReference>
<dbReference type="InterPro" id="IPR042470">
    <property type="entry name" value="RMI1_N_C_sf"/>
</dbReference>
<keyword evidence="6" id="KW-1185">Reference proteome</keyword>